<sequence>MTWVHYDNVEKVDIVNVVLPVISGSENVDFNLSEDGMMLIIDFTRPTLIVVPRVLFCRKANSVPMTHPRISAMSAELVKQAISEKAKPTGCIIVRLPVKVQREVGTWEYEGMRMNDTDAILFSFKAFQKRAVIEDANTKVTFK</sequence>
<protein>
    <submittedName>
        <fullName evidence="1">Uncharacterized protein</fullName>
    </submittedName>
</protein>
<accession>A0A9Q0MRY2</accession>
<comment type="caution">
    <text evidence="1">The sequence shown here is derived from an EMBL/GenBank/DDBJ whole genome shotgun (WGS) entry which is preliminary data.</text>
</comment>
<keyword evidence="2" id="KW-1185">Reference proteome</keyword>
<dbReference type="AlphaFoldDB" id="A0A9Q0MRY2"/>
<evidence type="ECO:0000313" key="2">
    <source>
        <dbReference type="Proteomes" id="UP001151699"/>
    </source>
</evidence>
<dbReference type="Proteomes" id="UP001151699">
    <property type="component" value="Chromosome X"/>
</dbReference>
<proteinExistence type="predicted"/>
<reference evidence="1" key="1">
    <citation type="submission" date="2022-07" db="EMBL/GenBank/DDBJ databases">
        <authorList>
            <person name="Trinca V."/>
            <person name="Uliana J.V.C."/>
            <person name="Torres T.T."/>
            <person name="Ward R.J."/>
            <person name="Monesi N."/>
        </authorList>
    </citation>
    <scope>NUCLEOTIDE SEQUENCE</scope>
    <source>
        <strain evidence="1">HSMRA1968</strain>
        <tissue evidence="1">Whole embryos</tissue>
    </source>
</reference>
<organism evidence="1 2">
    <name type="scientific">Pseudolycoriella hygida</name>
    <dbReference type="NCBI Taxonomy" id="35572"/>
    <lineage>
        <taxon>Eukaryota</taxon>
        <taxon>Metazoa</taxon>
        <taxon>Ecdysozoa</taxon>
        <taxon>Arthropoda</taxon>
        <taxon>Hexapoda</taxon>
        <taxon>Insecta</taxon>
        <taxon>Pterygota</taxon>
        <taxon>Neoptera</taxon>
        <taxon>Endopterygota</taxon>
        <taxon>Diptera</taxon>
        <taxon>Nematocera</taxon>
        <taxon>Sciaroidea</taxon>
        <taxon>Sciaridae</taxon>
        <taxon>Pseudolycoriella</taxon>
    </lineage>
</organism>
<dbReference type="EMBL" id="WJQU01000003">
    <property type="protein sequence ID" value="KAJ6636938.1"/>
    <property type="molecule type" value="Genomic_DNA"/>
</dbReference>
<name>A0A9Q0MRY2_9DIPT</name>
<evidence type="ECO:0000313" key="1">
    <source>
        <dbReference type="EMBL" id="KAJ6636938.1"/>
    </source>
</evidence>
<gene>
    <name evidence="1" type="ORF">Bhyg_09664</name>
</gene>